<feature type="region of interest" description="Disordered" evidence="7">
    <location>
        <begin position="371"/>
        <end position="403"/>
    </location>
</feature>
<evidence type="ECO:0000256" key="3">
    <source>
        <dbReference type="ARBA" id="ARBA00022692"/>
    </source>
</evidence>
<feature type="coiled-coil region" evidence="6">
    <location>
        <begin position="241"/>
        <end position="268"/>
    </location>
</feature>
<evidence type="ECO:0000256" key="4">
    <source>
        <dbReference type="ARBA" id="ARBA00022989"/>
    </source>
</evidence>
<evidence type="ECO:0000256" key="5">
    <source>
        <dbReference type="ARBA" id="ARBA00023136"/>
    </source>
</evidence>
<dbReference type="RefSeq" id="WP_170035232.1">
    <property type="nucleotide sequence ID" value="NZ_JABDTL010000001.1"/>
</dbReference>
<evidence type="ECO:0000259" key="9">
    <source>
        <dbReference type="Pfam" id="PF06271"/>
    </source>
</evidence>
<evidence type="ECO:0000313" key="10">
    <source>
        <dbReference type="EMBL" id="MBB6073642.1"/>
    </source>
</evidence>
<keyword evidence="3 8" id="KW-0812">Transmembrane</keyword>
<keyword evidence="6" id="KW-0175">Coiled coil</keyword>
<organism evidence="10 11">
    <name type="scientific">Longimicrobium terrae</name>
    <dbReference type="NCBI Taxonomy" id="1639882"/>
    <lineage>
        <taxon>Bacteria</taxon>
        <taxon>Pseudomonadati</taxon>
        <taxon>Gemmatimonadota</taxon>
        <taxon>Longimicrobiia</taxon>
        <taxon>Longimicrobiales</taxon>
        <taxon>Longimicrobiaceae</taxon>
        <taxon>Longimicrobium</taxon>
    </lineage>
</organism>
<keyword evidence="11" id="KW-1185">Reference proteome</keyword>
<accession>A0A841H6V6</accession>
<reference evidence="10 11" key="1">
    <citation type="submission" date="2020-08" db="EMBL/GenBank/DDBJ databases">
        <title>Genomic Encyclopedia of Type Strains, Phase IV (KMG-IV): sequencing the most valuable type-strain genomes for metagenomic binning, comparative biology and taxonomic classification.</title>
        <authorList>
            <person name="Goeker M."/>
        </authorList>
    </citation>
    <scope>NUCLEOTIDE SEQUENCE [LARGE SCALE GENOMIC DNA]</scope>
    <source>
        <strain evidence="10 11">DSM 29007</strain>
    </source>
</reference>
<dbReference type="EMBL" id="JACHIA010000027">
    <property type="protein sequence ID" value="MBB6073642.1"/>
    <property type="molecule type" value="Genomic_DNA"/>
</dbReference>
<evidence type="ECO:0000256" key="8">
    <source>
        <dbReference type="SAM" id="Phobius"/>
    </source>
</evidence>
<feature type="transmembrane region" description="Helical" evidence="8">
    <location>
        <begin position="82"/>
        <end position="100"/>
    </location>
</feature>
<dbReference type="InterPro" id="IPR051791">
    <property type="entry name" value="Pra-immunoreactive"/>
</dbReference>
<comment type="caution">
    <text evidence="10">The sequence shown here is derived from an EMBL/GenBank/DDBJ whole genome shotgun (WGS) entry which is preliminary data.</text>
</comment>
<evidence type="ECO:0000256" key="1">
    <source>
        <dbReference type="ARBA" id="ARBA00004651"/>
    </source>
</evidence>
<name>A0A841H6V6_9BACT</name>
<dbReference type="Proteomes" id="UP000582837">
    <property type="component" value="Unassembled WGS sequence"/>
</dbReference>
<dbReference type="InterPro" id="IPR010432">
    <property type="entry name" value="RDD"/>
</dbReference>
<dbReference type="PANTHER" id="PTHR36115">
    <property type="entry name" value="PROLINE-RICH ANTIGEN HOMOLOG-RELATED"/>
    <property type="match status" value="1"/>
</dbReference>
<evidence type="ECO:0000313" key="11">
    <source>
        <dbReference type="Proteomes" id="UP000582837"/>
    </source>
</evidence>
<evidence type="ECO:0000256" key="2">
    <source>
        <dbReference type="ARBA" id="ARBA00022475"/>
    </source>
</evidence>
<comment type="subcellular location">
    <subcellularLocation>
        <location evidence="1">Cell membrane</location>
        <topology evidence="1">Multi-pass membrane protein</topology>
    </subcellularLocation>
</comment>
<keyword evidence="5 8" id="KW-0472">Membrane</keyword>
<sequence length="403" mass="43275">MRSNSSYVINPDAFSVNPALVGLPLARPARRLTAMLIDLTAVSLLVHAGGGVLLGLAAAYVAFRFAGRLAGKREWMGRGMGLTFRALGGLFLFLLALNLWNRGRDFAKGMLDGAADATLVSASAGPSGVPVKGRQAMGIARLLMEDDEAEARRLAPEVIRGLRASGVKDEEIRGIVAEGNEDGDKPWLAALVDSLLPAPRKAVLRVDSLAAAYAAAVQAGDTAAVKALGPALGSRLAADSLRELRAEQSSLHRQLGETRKELEQAQNRGIVSRITGFLDEMGIGFGWSGLYFTAFVALWNGQTPGKRMMGIRVLRLNGQPMNFWTSFERFGGYAAGLVTGLLGFAQVYWDKNRMMIHDKIIETVVVRDRRAGDAPAPSPAAPPAHQEASALSWRTYESRTPRP</sequence>
<protein>
    <submittedName>
        <fullName evidence="10">Putative RDD family membrane protein YckC</fullName>
    </submittedName>
</protein>
<keyword evidence="2" id="KW-1003">Cell membrane</keyword>
<keyword evidence="4 8" id="KW-1133">Transmembrane helix</keyword>
<dbReference type="PANTHER" id="PTHR36115:SF6">
    <property type="entry name" value="PROLINE-RICH ANTIGEN HOMOLOG"/>
    <property type="match status" value="1"/>
</dbReference>
<feature type="transmembrane region" description="Helical" evidence="8">
    <location>
        <begin position="36"/>
        <end position="62"/>
    </location>
</feature>
<feature type="transmembrane region" description="Helical" evidence="8">
    <location>
        <begin position="330"/>
        <end position="349"/>
    </location>
</feature>
<dbReference type="AlphaFoldDB" id="A0A841H6V6"/>
<evidence type="ECO:0000256" key="6">
    <source>
        <dbReference type="SAM" id="Coils"/>
    </source>
</evidence>
<gene>
    <name evidence="10" type="ORF">HNQ61_005313</name>
</gene>
<feature type="domain" description="RDD" evidence="9">
    <location>
        <begin position="287"/>
        <end position="361"/>
    </location>
</feature>
<evidence type="ECO:0000256" key="7">
    <source>
        <dbReference type="SAM" id="MobiDB-lite"/>
    </source>
</evidence>
<feature type="transmembrane region" description="Helical" evidence="8">
    <location>
        <begin position="277"/>
        <end position="299"/>
    </location>
</feature>
<dbReference type="Pfam" id="PF06271">
    <property type="entry name" value="RDD"/>
    <property type="match status" value="1"/>
</dbReference>
<dbReference type="GO" id="GO:0005886">
    <property type="term" value="C:plasma membrane"/>
    <property type="evidence" value="ECO:0007669"/>
    <property type="project" value="UniProtKB-SubCell"/>
</dbReference>
<proteinExistence type="predicted"/>